<dbReference type="AlphaFoldDB" id="A0A371H4M2"/>
<organism evidence="1 2">
    <name type="scientific">Mucuna pruriens</name>
    <name type="common">Velvet bean</name>
    <name type="synonym">Dolichos pruriens</name>
    <dbReference type="NCBI Taxonomy" id="157652"/>
    <lineage>
        <taxon>Eukaryota</taxon>
        <taxon>Viridiplantae</taxon>
        <taxon>Streptophyta</taxon>
        <taxon>Embryophyta</taxon>
        <taxon>Tracheophyta</taxon>
        <taxon>Spermatophyta</taxon>
        <taxon>Magnoliopsida</taxon>
        <taxon>eudicotyledons</taxon>
        <taxon>Gunneridae</taxon>
        <taxon>Pentapetalae</taxon>
        <taxon>rosids</taxon>
        <taxon>fabids</taxon>
        <taxon>Fabales</taxon>
        <taxon>Fabaceae</taxon>
        <taxon>Papilionoideae</taxon>
        <taxon>50 kb inversion clade</taxon>
        <taxon>NPAAA clade</taxon>
        <taxon>indigoferoid/millettioid clade</taxon>
        <taxon>Phaseoleae</taxon>
        <taxon>Mucuna</taxon>
    </lineage>
</organism>
<feature type="non-terminal residue" evidence="1">
    <location>
        <position position="1"/>
    </location>
</feature>
<keyword evidence="2" id="KW-1185">Reference proteome</keyword>
<name>A0A371H4M2_MUCPR</name>
<dbReference type="OrthoDB" id="1726540at2759"/>
<evidence type="ECO:0000313" key="1">
    <source>
        <dbReference type="EMBL" id="RDX97768.1"/>
    </source>
</evidence>
<accession>A0A371H4M2</accession>
<evidence type="ECO:0000313" key="2">
    <source>
        <dbReference type="Proteomes" id="UP000257109"/>
    </source>
</evidence>
<gene>
    <name evidence="1" type="ORF">CR513_19432</name>
</gene>
<dbReference type="PANTHER" id="PTHR35046:SF9">
    <property type="entry name" value="RNA-DIRECTED DNA POLYMERASE"/>
    <property type="match status" value="1"/>
</dbReference>
<reference evidence="1" key="1">
    <citation type="submission" date="2018-05" db="EMBL/GenBank/DDBJ databases">
        <title>Draft genome of Mucuna pruriens seed.</title>
        <authorList>
            <person name="Nnadi N.E."/>
            <person name="Vos R."/>
            <person name="Hasami M.H."/>
            <person name="Devisetty U.K."/>
            <person name="Aguiy J.C."/>
        </authorList>
    </citation>
    <scope>NUCLEOTIDE SEQUENCE [LARGE SCALE GENOMIC DNA]</scope>
    <source>
        <strain evidence="1">JCA_2017</strain>
    </source>
</reference>
<dbReference type="EMBL" id="QJKJ01003576">
    <property type="protein sequence ID" value="RDX97768.1"/>
    <property type="molecule type" value="Genomic_DNA"/>
</dbReference>
<proteinExistence type="predicted"/>
<protein>
    <submittedName>
        <fullName evidence="1">Uncharacterized protein</fullName>
    </submittedName>
</protein>
<dbReference type="Proteomes" id="UP000257109">
    <property type="component" value="Unassembled WGS sequence"/>
</dbReference>
<sequence length="74" mass="8359">MPSNMCLNSSFLLIELPIGFGSMFKEFKDVFPKEVPHGLPPLRGIEHHIDLTLGASFPNRAAYRTTITHQSQEF</sequence>
<dbReference type="PANTHER" id="PTHR35046">
    <property type="entry name" value="ZINC KNUCKLE (CCHC-TYPE) FAMILY PROTEIN"/>
    <property type="match status" value="1"/>
</dbReference>
<comment type="caution">
    <text evidence="1">The sequence shown here is derived from an EMBL/GenBank/DDBJ whole genome shotgun (WGS) entry which is preliminary data.</text>
</comment>